<proteinExistence type="predicted"/>
<dbReference type="EMBL" id="JASBWS010000005">
    <property type="protein sequence ID" value="KAJ9115653.1"/>
    <property type="molecule type" value="Genomic_DNA"/>
</dbReference>
<evidence type="ECO:0000313" key="2">
    <source>
        <dbReference type="Proteomes" id="UP001230649"/>
    </source>
</evidence>
<accession>A0ACC2WW11</accession>
<organism evidence="1 2">
    <name type="scientific">Naganishia adeliensis</name>
    <dbReference type="NCBI Taxonomy" id="92952"/>
    <lineage>
        <taxon>Eukaryota</taxon>
        <taxon>Fungi</taxon>
        <taxon>Dikarya</taxon>
        <taxon>Basidiomycota</taxon>
        <taxon>Agaricomycotina</taxon>
        <taxon>Tremellomycetes</taxon>
        <taxon>Filobasidiales</taxon>
        <taxon>Filobasidiaceae</taxon>
        <taxon>Naganishia</taxon>
    </lineage>
</organism>
<dbReference type="Proteomes" id="UP001230649">
    <property type="component" value="Unassembled WGS sequence"/>
</dbReference>
<comment type="caution">
    <text evidence="1">The sequence shown here is derived from an EMBL/GenBank/DDBJ whole genome shotgun (WGS) entry which is preliminary data.</text>
</comment>
<sequence length="119" mass="13218">MDEETGRDDVNRVVAEVRIVKAMLVLDAADEDNADEDTADEDTADEAATEEETAKVEVETTLVARLVDPVATVETATERVAELATCDVLAATDDVWLDSKTEQRRIDIPRHHRQKKKNV</sequence>
<name>A0ACC2WW11_9TREE</name>
<keyword evidence="2" id="KW-1185">Reference proteome</keyword>
<gene>
    <name evidence="1" type="ORF">QFC20_000980</name>
</gene>
<evidence type="ECO:0000313" key="1">
    <source>
        <dbReference type="EMBL" id="KAJ9115653.1"/>
    </source>
</evidence>
<protein>
    <submittedName>
        <fullName evidence="1">Uncharacterized protein</fullName>
    </submittedName>
</protein>
<reference evidence="1" key="1">
    <citation type="submission" date="2023-04" db="EMBL/GenBank/DDBJ databases">
        <title>Draft Genome sequencing of Naganishia species isolated from polar environments using Oxford Nanopore Technology.</title>
        <authorList>
            <person name="Leo P."/>
            <person name="Venkateswaran K."/>
        </authorList>
    </citation>
    <scope>NUCLEOTIDE SEQUENCE</scope>
    <source>
        <strain evidence="1">MNA-CCFEE 5262</strain>
    </source>
</reference>